<dbReference type="EMBL" id="FOSP01000021">
    <property type="protein sequence ID" value="SFK91824.1"/>
    <property type="molecule type" value="Genomic_DNA"/>
</dbReference>
<reference evidence="2" key="1">
    <citation type="submission" date="2016-10" db="EMBL/GenBank/DDBJ databases">
        <authorList>
            <person name="Varghese N."/>
            <person name="Submissions S."/>
        </authorList>
    </citation>
    <scope>NUCLEOTIDE SEQUENCE [LARGE SCALE GENOMIC DNA]</scope>
    <source>
        <strain evidence="2">Nm69</strain>
    </source>
</reference>
<evidence type="ECO:0000313" key="2">
    <source>
        <dbReference type="Proteomes" id="UP000199533"/>
    </source>
</evidence>
<proteinExistence type="predicted"/>
<organism evidence="1 2">
    <name type="scientific">Nitrosomonas aestuarii</name>
    <dbReference type="NCBI Taxonomy" id="52441"/>
    <lineage>
        <taxon>Bacteria</taxon>
        <taxon>Pseudomonadati</taxon>
        <taxon>Pseudomonadota</taxon>
        <taxon>Betaproteobacteria</taxon>
        <taxon>Nitrosomonadales</taxon>
        <taxon>Nitrosomonadaceae</taxon>
        <taxon>Nitrosomonas</taxon>
    </lineage>
</organism>
<dbReference type="RefSeq" id="WP_090700686.1">
    <property type="nucleotide sequence ID" value="NZ_FOSP01000021.1"/>
</dbReference>
<gene>
    <name evidence="1" type="ORF">SAMN05216302_10214</name>
</gene>
<accession>A0A1I4DDC1</accession>
<keyword evidence="2" id="KW-1185">Reference proteome</keyword>
<evidence type="ECO:0008006" key="3">
    <source>
        <dbReference type="Google" id="ProtNLM"/>
    </source>
</evidence>
<dbReference type="AlphaFoldDB" id="A0A1I4DDC1"/>
<evidence type="ECO:0000313" key="1">
    <source>
        <dbReference type="EMBL" id="SFK91824.1"/>
    </source>
</evidence>
<name>A0A1I4DDC1_9PROT</name>
<protein>
    <recommendedName>
        <fullName evidence="3">GIY-YIG nuclease family protein</fullName>
    </recommendedName>
</protein>
<dbReference type="Proteomes" id="UP000199533">
    <property type="component" value="Unassembled WGS sequence"/>
</dbReference>
<dbReference type="STRING" id="52441.SAMN05216302_10214"/>
<sequence>MEKPDNPWIYDGCTDLLKVAVEPVPSVKGGYIVVFVLEDQSIWLGATRDPIVYSANWARKVGSFGLNKITRVLVSRPLRRFESARLLMKEALRTYKDQHSNAYYLDVETLTEKVRPIFLAALPSA</sequence>